<sequence length="268" mass="29775">MSPKGIKDIKGIHAIKGIGSMNIRSGLSAESKKDAKHFQLDVEKDNLMKLLEQFERQKTQIEKRLAEIAQFVQSETPQPEGQQKRETQEESSVPEEDVAQNKQGEFDFRIGKISFNDIIQGIGSFIDLVATMEAVGKGEEKREGEFISPSGRVKAVYGLSIKEGLGGKPIVEPFGNVKKGAQGPVVEEEREPLVDIFDEQDHISVIVELPGVLVKDIHIEVKGDILTLSAANSSRKYYKELVLPKNADASTLERKYKNGILEIRMSTK</sequence>
<dbReference type="Gene3D" id="2.60.40.790">
    <property type="match status" value="1"/>
</dbReference>
<dbReference type="CDD" id="cd06464">
    <property type="entry name" value="ACD_sHsps-like"/>
    <property type="match status" value="1"/>
</dbReference>
<evidence type="ECO:0000259" key="4">
    <source>
        <dbReference type="PROSITE" id="PS01031"/>
    </source>
</evidence>
<evidence type="ECO:0000313" key="6">
    <source>
        <dbReference type="Proteomes" id="UP000597444"/>
    </source>
</evidence>
<feature type="region of interest" description="Disordered" evidence="3">
    <location>
        <begin position="70"/>
        <end position="101"/>
    </location>
</feature>
<dbReference type="InterPro" id="IPR008978">
    <property type="entry name" value="HSP20-like_chaperone"/>
</dbReference>
<dbReference type="NCBIfam" id="NF041800">
    <property type="entry name" value="Hsp20"/>
    <property type="match status" value="1"/>
</dbReference>
<dbReference type="Proteomes" id="UP000597444">
    <property type="component" value="Unassembled WGS sequence"/>
</dbReference>
<proteinExistence type="inferred from homology"/>
<comment type="caution">
    <text evidence="5">The sequence shown here is derived from an EMBL/GenBank/DDBJ whole genome shotgun (WGS) entry which is preliminary data.</text>
</comment>
<dbReference type="EMBL" id="BNJK01000001">
    <property type="protein sequence ID" value="GHO93517.1"/>
    <property type="molecule type" value="Genomic_DNA"/>
</dbReference>
<evidence type="ECO:0000313" key="5">
    <source>
        <dbReference type="EMBL" id="GHO93517.1"/>
    </source>
</evidence>
<feature type="domain" description="SHSP" evidence="4">
    <location>
        <begin position="184"/>
        <end position="268"/>
    </location>
</feature>
<dbReference type="RefSeq" id="WP_220204297.1">
    <property type="nucleotide sequence ID" value="NZ_BNJK01000001.1"/>
</dbReference>
<organism evidence="5 6">
    <name type="scientific">Reticulibacter mediterranei</name>
    <dbReference type="NCBI Taxonomy" id="2778369"/>
    <lineage>
        <taxon>Bacteria</taxon>
        <taxon>Bacillati</taxon>
        <taxon>Chloroflexota</taxon>
        <taxon>Ktedonobacteria</taxon>
        <taxon>Ktedonobacterales</taxon>
        <taxon>Reticulibacteraceae</taxon>
        <taxon>Reticulibacter</taxon>
    </lineage>
</organism>
<dbReference type="Pfam" id="PF00011">
    <property type="entry name" value="HSP20"/>
    <property type="match status" value="1"/>
</dbReference>
<evidence type="ECO:0000256" key="1">
    <source>
        <dbReference type="PROSITE-ProRule" id="PRU00285"/>
    </source>
</evidence>
<dbReference type="PROSITE" id="PS01031">
    <property type="entry name" value="SHSP"/>
    <property type="match status" value="1"/>
</dbReference>
<reference evidence="5" key="1">
    <citation type="submission" date="2020-10" db="EMBL/GenBank/DDBJ databases">
        <title>Taxonomic study of unclassified bacteria belonging to the class Ktedonobacteria.</title>
        <authorList>
            <person name="Yabe S."/>
            <person name="Wang C.M."/>
            <person name="Zheng Y."/>
            <person name="Sakai Y."/>
            <person name="Cavaletti L."/>
            <person name="Monciardini P."/>
            <person name="Donadio S."/>
        </authorList>
    </citation>
    <scope>NUCLEOTIDE SEQUENCE</scope>
    <source>
        <strain evidence="5">ID150040</strain>
    </source>
</reference>
<evidence type="ECO:0000256" key="3">
    <source>
        <dbReference type="SAM" id="MobiDB-lite"/>
    </source>
</evidence>
<feature type="compositionally biased region" description="Polar residues" evidence="3">
    <location>
        <begin position="71"/>
        <end position="81"/>
    </location>
</feature>
<protein>
    <recommendedName>
        <fullName evidence="4">SHSP domain-containing protein</fullName>
    </recommendedName>
</protein>
<keyword evidence="6" id="KW-1185">Reference proteome</keyword>
<dbReference type="AlphaFoldDB" id="A0A8J3N124"/>
<gene>
    <name evidence="5" type="ORF">KSF_035650</name>
</gene>
<dbReference type="InterPro" id="IPR002068">
    <property type="entry name" value="A-crystallin/Hsp20_dom"/>
</dbReference>
<comment type="similarity">
    <text evidence="1 2">Belongs to the small heat shock protein (HSP20) family.</text>
</comment>
<accession>A0A8J3N124</accession>
<dbReference type="SUPFAM" id="SSF49764">
    <property type="entry name" value="HSP20-like chaperones"/>
    <property type="match status" value="1"/>
</dbReference>
<evidence type="ECO:0000256" key="2">
    <source>
        <dbReference type="RuleBase" id="RU003616"/>
    </source>
</evidence>
<name>A0A8J3N124_9CHLR</name>